<evidence type="ECO:0000256" key="4">
    <source>
        <dbReference type="ARBA" id="ARBA00022989"/>
    </source>
</evidence>
<evidence type="ECO:0000256" key="3">
    <source>
        <dbReference type="ARBA" id="ARBA00022692"/>
    </source>
</evidence>
<accession>A0AA47KIM7</accession>
<dbReference type="InterPro" id="IPR000620">
    <property type="entry name" value="EamA_dom"/>
</dbReference>
<dbReference type="PANTHER" id="PTHR32322">
    <property type="entry name" value="INNER MEMBRANE TRANSPORTER"/>
    <property type="match status" value="1"/>
</dbReference>
<feature type="transmembrane region" description="Helical" evidence="6">
    <location>
        <begin position="249"/>
        <end position="267"/>
    </location>
</feature>
<name>A0AA47KIM7_9GAMM</name>
<feature type="transmembrane region" description="Helical" evidence="6">
    <location>
        <begin position="131"/>
        <end position="151"/>
    </location>
</feature>
<evidence type="ECO:0000313" key="9">
    <source>
        <dbReference type="Proteomes" id="UP001164748"/>
    </source>
</evidence>
<dbReference type="PANTHER" id="PTHR32322:SF2">
    <property type="entry name" value="EAMA DOMAIN-CONTAINING PROTEIN"/>
    <property type="match status" value="1"/>
</dbReference>
<protein>
    <submittedName>
        <fullName evidence="8">DMT family transporter</fullName>
    </submittedName>
</protein>
<gene>
    <name evidence="8" type="ORF">N8M53_07365</name>
</gene>
<comment type="similarity">
    <text evidence="2">Belongs to the EamA transporter family.</text>
</comment>
<proteinExistence type="inferred from homology"/>
<dbReference type="RefSeq" id="WP_269578306.1">
    <property type="nucleotide sequence ID" value="NZ_CP114588.1"/>
</dbReference>
<evidence type="ECO:0000313" key="8">
    <source>
        <dbReference type="EMBL" id="WBA07686.1"/>
    </source>
</evidence>
<feature type="transmembrane region" description="Helical" evidence="6">
    <location>
        <begin position="41"/>
        <end position="59"/>
    </location>
</feature>
<dbReference type="InterPro" id="IPR050638">
    <property type="entry name" value="AA-Vitamin_Transporters"/>
</dbReference>
<feature type="transmembrane region" description="Helical" evidence="6">
    <location>
        <begin position="217"/>
        <end position="237"/>
    </location>
</feature>
<dbReference type="Pfam" id="PF00892">
    <property type="entry name" value="EamA"/>
    <property type="match status" value="2"/>
</dbReference>
<feature type="transmembrane region" description="Helical" evidence="6">
    <location>
        <begin position="71"/>
        <end position="94"/>
    </location>
</feature>
<feature type="transmembrane region" description="Helical" evidence="6">
    <location>
        <begin position="273"/>
        <end position="293"/>
    </location>
</feature>
<dbReference type="Proteomes" id="UP001164748">
    <property type="component" value="Chromosome"/>
</dbReference>
<reference evidence="8" key="1">
    <citation type="submission" date="2022-09" db="EMBL/GenBank/DDBJ databases">
        <authorList>
            <person name="Li Z.-J."/>
        </authorList>
    </citation>
    <scope>NUCLEOTIDE SEQUENCE</scope>
    <source>
        <strain evidence="8">TGB11</strain>
    </source>
</reference>
<evidence type="ECO:0000259" key="7">
    <source>
        <dbReference type="Pfam" id="PF00892"/>
    </source>
</evidence>
<evidence type="ECO:0000256" key="2">
    <source>
        <dbReference type="ARBA" id="ARBA00007362"/>
    </source>
</evidence>
<feature type="transmembrane region" description="Helical" evidence="6">
    <location>
        <begin position="157"/>
        <end position="174"/>
    </location>
</feature>
<comment type="subcellular location">
    <subcellularLocation>
        <location evidence="1">Membrane</location>
        <topology evidence="1">Multi-pass membrane protein</topology>
    </subcellularLocation>
</comment>
<dbReference type="GO" id="GO:0016020">
    <property type="term" value="C:membrane"/>
    <property type="evidence" value="ECO:0007669"/>
    <property type="project" value="UniProtKB-SubCell"/>
</dbReference>
<feature type="domain" description="EamA" evidence="7">
    <location>
        <begin position="9"/>
        <end position="139"/>
    </location>
</feature>
<keyword evidence="4 6" id="KW-1133">Transmembrane helix</keyword>
<dbReference type="InterPro" id="IPR037185">
    <property type="entry name" value="EmrE-like"/>
</dbReference>
<feature type="transmembrane region" description="Helical" evidence="6">
    <location>
        <begin position="186"/>
        <end position="205"/>
    </location>
</feature>
<evidence type="ECO:0000256" key="1">
    <source>
        <dbReference type="ARBA" id="ARBA00004141"/>
    </source>
</evidence>
<organism evidence="8 9">
    <name type="scientific">Salinivibrio kushneri</name>
    <dbReference type="NCBI Taxonomy" id="1908198"/>
    <lineage>
        <taxon>Bacteria</taxon>
        <taxon>Pseudomonadati</taxon>
        <taxon>Pseudomonadota</taxon>
        <taxon>Gammaproteobacteria</taxon>
        <taxon>Vibrionales</taxon>
        <taxon>Vibrionaceae</taxon>
        <taxon>Salinivibrio</taxon>
    </lineage>
</organism>
<evidence type="ECO:0000256" key="5">
    <source>
        <dbReference type="ARBA" id="ARBA00023136"/>
    </source>
</evidence>
<sequence>MPASSQRVLGLAAMLVTVTIWASLFISLRQASQSVLTSGDIALLRFLPAALLFGWLSRHRVRHIISMPKRYLFAIAFGAGLPFYLLAATGMQFAPVADGASLIPGILPLFVSAIAWGVYGESLSVGRRLGIGLIVTGIGAFLWHSLFFSPWSVTQGHLILLAASISWAWFTIGVRVTGLNAAEAGAVLAISAVLLLPVGAMSGLVSFNLLQAPLGELGYHVLAQGLGVGIIANYSYAFAIRRLGAEMSAAIGAFTPVVAALIAIPVFSETVSALTVVAMALIVFGAVLASEGIKWRRTQTKSGPQAA</sequence>
<evidence type="ECO:0000256" key="6">
    <source>
        <dbReference type="SAM" id="Phobius"/>
    </source>
</evidence>
<dbReference type="SUPFAM" id="SSF103481">
    <property type="entry name" value="Multidrug resistance efflux transporter EmrE"/>
    <property type="match status" value="2"/>
</dbReference>
<dbReference type="EMBL" id="CP114588">
    <property type="protein sequence ID" value="WBA07686.1"/>
    <property type="molecule type" value="Genomic_DNA"/>
</dbReference>
<keyword evidence="3 6" id="KW-0812">Transmembrane</keyword>
<feature type="transmembrane region" description="Helical" evidence="6">
    <location>
        <begin position="100"/>
        <end position="119"/>
    </location>
</feature>
<feature type="domain" description="EamA" evidence="7">
    <location>
        <begin position="156"/>
        <end position="289"/>
    </location>
</feature>
<dbReference type="AlphaFoldDB" id="A0AA47KIM7"/>
<keyword evidence="5 6" id="KW-0472">Membrane</keyword>